<comment type="caution">
    <text evidence="1">The sequence shown here is derived from an EMBL/GenBank/DDBJ whole genome shotgun (WGS) entry which is preliminary data.</text>
</comment>
<dbReference type="Proteomes" id="UP001149303">
    <property type="component" value="Unassembled WGS sequence"/>
</dbReference>
<protein>
    <submittedName>
        <fullName evidence="1">Uncharacterized protein</fullName>
    </submittedName>
</protein>
<accession>A0A9X4EP59</accession>
<dbReference type="RefSeq" id="WP_274639336.1">
    <property type="nucleotide sequence ID" value="NZ_JAIWJY010000002.1"/>
</dbReference>
<reference evidence="1" key="1">
    <citation type="submission" date="2021-09" db="EMBL/GenBank/DDBJ databases">
        <authorList>
            <person name="Smyrli M."/>
        </authorList>
    </citation>
    <scope>NUCLEOTIDE SEQUENCE</scope>
    <source>
        <strain evidence="1">LAR25</strain>
    </source>
</reference>
<evidence type="ECO:0000313" key="1">
    <source>
        <dbReference type="EMBL" id="MDE1206015.1"/>
    </source>
</evidence>
<proteinExistence type="predicted"/>
<sequence length="245" mass="27407">MGTSKSFSDTRKAMIPNWNNLSSIVTSSCSSSVSTDDKKKILKNYVTTLGGASKAGRGGSKIGGKSGIKNAIKIGAFLSAFSNSGNDIREALKEVGLPDLTGKSVSDIINHLIEYCSGTASTIDEVAAKEATRQVLEDLISEANDFDELEKVLAARFDSETYEDIIIRYFGYYIYEHLDKWFYEKLIKDKNQSDCNNLFKEIKDFIFEKMKGMQRRNNLQDLDWSSENADVLVKNIQQDILTVFE</sequence>
<dbReference type="EMBL" id="JAIWJY010000002">
    <property type="protein sequence ID" value="MDE1206015.1"/>
    <property type="molecule type" value="Genomic_DNA"/>
</dbReference>
<name>A0A9X4EP59_9FLAO</name>
<keyword evidence="2" id="KW-1185">Reference proteome</keyword>
<dbReference type="PROSITE" id="PS51257">
    <property type="entry name" value="PROKAR_LIPOPROTEIN"/>
    <property type="match status" value="1"/>
</dbReference>
<gene>
    <name evidence="1" type="ORF">LCI24_04325</name>
</gene>
<evidence type="ECO:0000313" key="2">
    <source>
        <dbReference type="Proteomes" id="UP001149303"/>
    </source>
</evidence>
<organism evidence="1 2">
    <name type="scientific">Tenacibaculum larymnensis</name>
    <dbReference type="NCBI Taxonomy" id="2878201"/>
    <lineage>
        <taxon>Bacteria</taxon>
        <taxon>Pseudomonadati</taxon>
        <taxon>Bacteroidota</taxon>
        <taxon>Flavobacteriia</taxon>
        <taxon>Flavobacteriales</taxon>
        <taxon>Flavobacteriaceae</taxon>
        <taxon>Tenacibaculum</taxon>
    </lineage>
</organism>
<dbReference type="AlphaFoldDB" id="A0A9X4EP59"/>